<keyword evidence="10" id="KW-1185">Reference proteome</keyword>
<evidence type="ECO:0000256" key="5">
    <source>
        <dbReference type="ARBA" id="ARBA00023136"/>
    </source>
</evidence>
<keyword evidence="3" id="KW-1003">Cell membrane</keyword>
<evidence type="ECO:0000313" key="10">
    <source>
        <dbReference type="Proteomes" id="UP001197974"/>
    </source>
</evidence>
<evidence type="ECO:0000256" key="3">
    <source>
        <dbReference type="ARBA" id="ARBA00022475"/>
    </source>
</evidence>
<feature type="domain" description="ABC transporter substrate-binding protein PnrA-like" evidence="8">
    <location>
        <begin position="28"/>
        <end position="315"/>
    </location>
</feature>
<evidence type="ECO:0000313" key="9">
    <source>
        <dbReference type="EMBL" id="WLR42938.1"/>
    </source>
</evidence>
<dbReference type="InterPro" id="IPR028082">
    <property type="entry name" value="Peripla_BP_I"/>
</dbReference>
<comment type="similarity">
    <text evidence="2">Belongs to the BMP lipoprotein family.</text>
</comment>
<gene>
    <name evidence="9" type="ORF">LC087_01525</name>
</gene>
<keyword evidence="4 7" id="KW-0732">Signal</keyword>
<proteinExistence type="inferred from homology"/>
<evidence type="ECO:0000256" key="4">
    <source>
        <dbReference type="ARBA" id="ARBA00022729"/>
    </source>
</evidence>
<name>A0ABY9JW02_9BACI</name>
<organism evidence="9 10">
    <name type="scientific">Bacillus carboniphilus</name>
    <dbReference type="NCBI Taxonomy" id="86663"/>
    <lineage>
        <taxon>Bacteria</taxon>
        <taxon>Bacillati</taxon>
        <taxon>Bacillota</taxon>
        <taxon>Bacilli</taxon>
        <taxon>Bacillales</taxon>
        <taxon>Bacillaceae</taxon>
        <taxon>Bacillus</taxon>
    </lineage>
</organism>
<feature type="chain" id="PRO_5046212456" evidence="7">
    <location>
        <begin position="22"/>
        <end position="317"/>
    </location>
</feature>
<dbReference type="InterPro" id="IPR050957">
    <property type="entry name" value="BMP_lipoprotein"/>
</dbReference>
<dbReference type="Gene3D" id="3.40.50.2300">
    <property type="match status" value="2"/>
</dbReference>
<evidence type="ECO:0000256" key="1">
    <source>
        <dbReference type="ARBA" id="ARBA00004193"/>
    </source>
</evidence>
<keyword evidence="6" id="KW-0449">Lipoprotein</keyword>
<dbReference type="RefSeq" id="WP_226538746.1">
    <property type="nucleotide sequence ID" value="NZ_CP129013.1"/>
</dbReference>
<dbReference type="InterPro" id="IPR003760">
    <property type="entry name" value="PnrA-like"/>
</dbReference>
<sequence>MKLRISLILLLLFSLLGCEQMQTNNLNKVGLLVYETVNDQVWGTKGYKGLLKIQSELGVDVDYKDQMNNESAIKQAVKEFDEDGINLVFGHGVQYEDTFNSLSKQYPSMHFVFFNGDAQGENVTSLNFEAYSMGFFAGMIAAYMSETKQLGVIASKEWQQEVVGFKEGALFQDSNVKVDIEYTDDWDNVPVAQNRLDSLLQKQADVVYPAGDGYNVPVIERLKEEGKYAIGYITDQSVLGEQTVLTSTVQHVDELYVLVAKRFQEGNLTSGNLTFGFEQEIIDLGEFSPLIDEDFIEKIENDIKRYKESGELPNEKE</sequence>
<dbReference type="PROSITE" id="PS51257">
    <property type="entry name" value="PROKAR_LIPOPROTEIN"/>
    <property type="match status" value="1"/>
</dbReference>
<evidence type="ECO:0000256" key="7">
    <source>
        <dbReference type="SAM" id="SignalP"/>
    </source>
</evidence>
<protein>
    <submittedName>
        <fullName evidence="9">BMP family ABC transporter substrate-binding protein</fullName>
    </submittedName>
</protein>
<reference evidence="9 10" key="1">
    <citation type="submission" date="2023-06" db="EMBL/GenBank/DDBJ databases">
        <title>Five Gram-positive bacteria isolated from mangrove sediments in Shenzhen, Guangdong, China.</title>
        <authorList>
            <person name="Yu S."/>
            <person name="Zheng W."/>
            <person name="Huang Y."/>
        </authorList>
    </citation>
    <scope>NUCLEOTIDE SEQUENCE [LARGE SCALE GENOMIC DNA]</scope>
    <source>
        <strain evidence="9 10">SaN35-3</strain>
    </source>
</reference>
<evidence type="ECO:0000256" key="2">
    <source>
        <dbReference type="ARBA" id="ARBA00008610"/>
    </source>
</evidence>
<dbReference type="EMBL" id="CP129013">
    <property type="protein sequence ID" value="WLR42938.1"/>
    <property type="molecule type" value="Genomic_DNA"/>
</dbReference>
<dbReference type="SUPFAM" id="SSF53822">
    <property type="entry name" value="Periplasmic binding protein-like I"/>
    <property type="match status" value="1"/>
</dbReference>
<dbReference type="PANTHER" id="PTHR34296">
    <property type="entry name" value="TRANSCRIPTIONAL ACTIVATOR PROTEIN MED"/>
    <property type="match status" value="1"/>
</dbReference>
<evidence type="ECO:0000256" key="6">
    <source>
        <dbReference type="ARBA" id="ARBA00023288"/>
    </source>
</evidence>
<dbReference type="Proteomes" id="UP001197974">
    <property type="component" value="Chromosome"/>
</dbReference>
<accession>A0ABY9JW02</accession>
<keyword evidence="5" id="KW-0472">Membrane</keyword>
<dbReference type="Pfam" id="PF02608">
    <property type="entry name" value="Bmp"/>
    <property type="match status" value="1"/>
</dbReference>
<feature type="signal peptide" evidence="7">
    <location>
        <begin position="1"/>
        <end position="21"/>
    </location>
</feature>
<evidence type="ECO:0000259" key="8">
    <source>
        <dbReference type="Pfam" id="PF02608"/>
    </source>
</evidence>
<comment type="subcellular location">
    <subcellularLocation>
        <location evidence="1">Cell membrane</location>
        <topology evidence="1">Lipid-anchor</topology>
    </subcellularLocation>
</comment>
<dbReference type="PANTHER" id="PTHR34296:SF2">
    <property type="entry name" value="ABC TRANSPORTER GUANOSINE-BINDING PROTEIN NUPN"/>
    <property type="match status" value="1"/>
</dbReference>